<dbReference type="InterPro" id="IPR013424">
    <property type="entry name" value="Ice-binding_C"/>
</dbReference>
<feature type="chain" id="PRO_5026027324" evidence="1">
    <location>
        <begin position="23"/>
        <end position="229"/>
    </location>
</feature>
<keyword evidence="1" id="KW-0732">Signal</keyword>
<evidence type="ECO:0000259" key="2">
    <source>
        <dbReference type="Pfam" id="PF07589"/>
    </source>
</evidence>
<feature type="signal peptide" evidence="1">
    <location>
        <begin position="1"/>
        <end position="22"/>
    </location>
</feature>
<dbReference type="AlphaFoldDB" id="A0A6I2L9D7"/>
<evidence type="ECO:0000313" key="4">
    <source>
        <dbReference type="Proteomes" id="UP000433309"/>
    </source>
</evidence>
<protein>
    <submittedName>
        <fullName evidence="3">Choice-of-anchor E domain-containing protein</fullName>
    </submittedName>
</protein>
<dbReference type="Proteomes" id="UP000433309">
    <property type="component" value="Unassembled WGS sequence"/>
</dbReference>
<dbReference type="Pfam" id="PF07589">
    <property type="entry name" value="PEP-CTERM"/>
    <property type="match status" value="1"/>
</dbReference>
<evidence type="ECO:0000256" key="1">
    <source>
        <dbReference type="SAM" id="SignalP"/>
    </source>
</evidence>
<dbReference type="NCBIfam" id="NF033208">
    <property type="entry name" value="choice_anch_E"/>
    <property type="match status" value="1"/>
</dbReference>
<reference evidence="3 4" key="1">
    <citation type="submission" date="2019-11" db="EMBL/GenBank/DDBJ databases">
        <title>Novel species isolated from a subtropical stream in China.</title>
        <authorList>
            <person name="Lu H."/>
        </authorList>
    </citation>
    <scope>NUCLEOTIDE SEQUENCE [LARGE SCALE GENOMIC DNA]</scope>
    <source>
        <strain evidence="3 4">FT80W</strain>
    </source>
</reference>
<dbReference type="NCBIfam" id="TIGR02595">
    <property type="entry name" value="PEP_CTERM"/>
    <property type="match status" value="1"/>
</dbReference>
<gene>
    <name evidence="3" type="ORF">GJ699_33390</name>
</gene>
<organism evidence="3 4">
    <name type="scientific">Duganella guangzhouensis</name>
    <dbReference type="NCBI Taxonomy" id="2666084"/>
    <lineage>
        <taxon>Bacteria</taxon>
        <taxon>Pseudomonadati</taxon>
        <taxon>Pseudomonadota</taxon>
        <taxon>Betaproteobacteria</taxon>
        <taxon>Burkholderiales</taxon>
        <taxon>Oxalobacteraceae</taxon>
        <taxon>Telluria group</taxon>
        <taxon>Duganella</taxon>
    </lineage>
</organism>
<evidence type="ECO:0000313" key="3">
    <source>
        <dbReference type="EMBL" id="MRW94861.1"/>
    </source>
</evidence>
<keyword evidence="4" id="KW-1185">Reference proteome</keyword>
<sequence length="229" mass="23143">MKKIIVALATVGVIGSIGSVHAEVVSFTASKPTTITAWTDILSIGKFDSNLGTLNSITFALDGIVSGAGRAESLDGAASTVTLSLSSILTLARPDGSTIVVTNPVFSKGYSLTAFDGSIDFAGGSGASTGQVSSNHSESFVSNSTYDYSLFSQAGGGTINLGLGATGVSNGSGAGNLITQFATSAAGNVTVSYNYTPTTPVPEPETYAMLISGLGLLGLVRRRKDKKQA</sequence>
<proteinExistence type="predicted"/>
<accession>A0A6I2L9D7</accession>
<name>A0A6I2L9D7_9BURK</name>
<dbReference type="EMBL" id="WKJK01000041">
    <property type="protein sequence ID" value="MRW94861.1"/>
    <property type="molecule type" value="Genomic_DNA"/>
</dbReference>
<feature type="domain" description="Ice-binding protein C-terminal" evidence="2">
    <location>
        <begin position="200"/>
        <end position="224"/>
    </location>
</feature>
<comment type="caution">
    <text evidence="3">The sequence shown here is derived from an EMBL/GenBank/DDBJ whole genome shotgun (WGS) entry which is preliminary data.</text>
</comment>
<dbReference type="RefSeq" id="WP_154383728.1">
    <property type="nucleotide sequence ID" value="NZ_WKJK01000041.1"/>
</dbReference>